<sequence length="80" mass="8900">MEALRDQPWGVAAVCGGMCSCATCHVFIDEAWLAQLPPRDVDEEDLVDMLEFEAPNSRLSCQLRLGEQHDGLQLELAPEE</sequence>
<comment type="similarity">
    <text evidence="1">Belongs to the adrenodoxin/putidaredoxin family.</text>
</comment>
<organism evidence="8 9">
    <name type="scientific">Marinihelvus fidelis</name>
    <dbReference type="NCBI Taxonomy" id="2613842"/>
    <lineage>
        <taxon>Bacteria</taxon>
        <taxon>Pseudomonadati</taxon>
        <taxon>Pseudomonadota</taxon>
        <taxon>Gammaproteobacteria</taxon>
        <taxon>Chromatiales</taxon>
        <taxon>Wenzhouxiangellaceae</taxon>
        <taxon>Marinihelvus</taxon>
    </lineage>
</organism>
<dbReference type="InterPro" id="IPR001055">
    <property type="entry name" value="Adrenodoxin-like"/>
</dbReference>
<evidence type="ECO:0000313" key="9">
    <source>
        <dbReference type="Proteomes" id="UP000325372"/>
    </source>
</evidence>
<name>A0A5N0T7N4_9GAMM</name>
<evidence type="ECO:0000256" key="3">
    <source>
        <dbReference type="ARBA" id="ARBA00022723"/>
    </source>
</evidence>
<dbReference type="GO" id="GO:0005829">
    <property type="term" value="C:cytosol"/>
    <property type="evidence" value="ECO:0007669"/>
    <property type="project" value="TreeGrafter"/>
</dbReference>
<comment type="caution">
    <text evidence="8">The sequence shown here is derived from an EMBL/GenBank/DDBJ whole genome shotgun (WGS) entry which is preliminary data.</text>
</comment>
<evidence type="ECO:0000256" key="5">
    <source>
        <dbReference type="ARBA" id="ARBA00023014"/>
    </source>
</evidence>
<dbReference type="Gene3D" id="3.10.20.30">
    <property type="match status" value="1"/>
</dbReference>
<evidence type="ECO:0000256" key="2">
    <source>
        <dbReference type="ARBA" id="ARBA00022714"/>
    </source>
</evidence>
<keyword evidence="9" id="KW-1185">Reference proteome</keyword>
<dbReference type="GO" id="GO:0140647">
    <property type="term" value="P:P450-containing electron transport chain"/>
    <property type="evidence" value="ECO:0007669"/>
    <property type="project" value="InterPro"/>
</dbReference>
<keyword evidence="2" id="KW-0001">2Fe-2S</keyword>
<dbReference type="InterPro" id="IPR036010">
    <property type="entry name" value="2Fe-2S_ferredoxin-like_sf"/>
</dbReference>
<evidence type="ECO:0000256" key="6">
    <source>
        <dbReference type="ARBA" id="ARBA00034078"/>
    </source>
</evidence>
<dbReference type="PANTHER" id="PTHR23426:SF65">
    <property type="entry name" value="FERREDOXIN-2, MITOCHONDRIAL"/>
    <property type="match status" value="1"/>
</dbReference>
<dbReference type="AlphaFoldDB" id="A0A5N0T7N4"/>
<dbReference type="InterPro" id="IPR001041">
    <property type="entry name" value="2Fe-2S_ferredoxin-type"/>
</dbReference>
<evidence type="ECO:0000256" key="4">
    <source>
        <dbReference type="ARBA" id="ARBA00023004"/>
    </source>
</evidence>
<dbReference type="InterPro" id="IPR012675">
    <property type="entry name" value="Beta-grasp_dom_sf"/>
</dbReference>
<dbReference type="EMBL" id="VYXP01000006">
    <property type="protein sequence ID" value="KAA9131065.1"/>
    <property type="molecule type" value="Genomic_DNA"/>
</dbReference>
<feature type="domain" description="2Fe-2S ferredoxin-type" evidence="7">
    <location>
        <begin position="1"/>
        <end position="80"/>
    </location>
</feature>
<dbReference type="GO" id="GO:0051537">
    <property type="term" value="F:2 iron, 2 sulfur cluster binding"/>
    <property type="evidence" value="ECO:0007669"/>
    <property type="project" value="UniProtKB-KW"/>
</dbReference>
<evidence type="ECO:0000256" key="1">
    <source>
        <dbReference type="ARBA" id="ARBA00010914"/>
    </source>
</evidence>
<dbReference type="GO" id="GO:0009055">
    <property type="term" value="F:electron transfer activity"/>
    <property type="evidence" value="ECO:0007669"/>
    <property type="project" value="TreeGrafter"/>
</dbReference>
<dbReference type="CDD" id="cd00207">
    <property type="entry name" value="fer2"/>
    <property type="match status" value="1"/>
</dbReference>
<reference evidence="8 9" key="1">
    <citation type="submission" date="2019-09" db="EMBL/GenBank/DDBJ databases">
        <title>Wenzhouxiangella sp. Genome sequencing and assembly.</title>
        <authorList>
            <person name="Zhang R."/>
        </authorList>
    </citation>
    <scope>NUCLEOTIDE SEQUENCE [LARGE SCALE GENOMIC DNA]</scope>
    <source>
        <strain evidence="8 9">W260</strain>
    </source>
</reference>
<dbReference type="Proteomes" id="UP000325372">
    <property type="component" value="Unassembled WGS sequence"/>
</dbReference>
<keyword evidence="5" id="KW-0411">Iron-sulfur</keyword>
<accession>A0A5N0T7N4</accession>
<dbReference type="GO" id="GO:0046872">
    <property type="term" value="F:metal ion binding"/>
    <property type="evidence" value="ECO:0007669"/>
    <property type="project" value="UniProtKB-KW"/>
</dbReference>
<keyword evidence="3" id="KW-0479">Metal-binding</keyword>
<comment type="cofactor">
    <cofactor evidence="6">
        <name>[2Fe-2S] cluster</name>
        <dbReference type="ChEBI" id="CHEBI:190135"/>
    </cofactor>
</comment>
<dbReference type="PRINTS" id="PR00355">
    <property type="entry name" value="ADRENODOXIN"/>
</dbReference>
<gene>
    <name evidence="8" type="ORF">F3N42_11180</name>
</gene>
<evidence type="ECO:0000313" key="8">
    <source>
        <dbReference type="EMBL" id="KAA9131065.1"/>
    </source>
</evidence>
<dbReference type="PROSITE" id="PS51257">
    <property type="entry name" value="PROKAR_LIPOPROTEIN"/>
    <property type="match status" value="1"/>
</dbReference>
<dbReference type="PROSITE" id="PS51085">
    <property type="entry name" value="2FE2S_FER_2"/>
    <property type="match status" value="1"/>
</dbReference>
<keyword evidence="4" id="KW-0408">Iron</keyword>
<dbReference type="PANTHER" id="PTHR23426">
    <property type="entry name" value="FERREDOXIN/ADRENODOXIN"/>
    <property type="match status" value="1"/>
</dbReference>
<dbReference type="SUPFAM" id="SSF54292">
    <property type="entry name" value="2Fe-2S ferredoxin-like"/>
    <property type="match status" value="1"/>
</dbReference>
<dbReference type="Pfam" id="PF00111">
    <property type="entry name" value="Fer2"/>
    <property type="match status" value="1"/>
</dbReference>
<proteinExistence type="inferred from homology"/>
<protein>
    <submittedName>
        <fullName evidence="8">2Fe-2S iron-sulfur cluster binding domain-containing protein</fullName>
    </submittedName>
</protein>
<evidence type="ECO:0000259" key="7">
    <source>
        <dbReference type="PROSITE" id="PS51085"/>
    </source>
</evidence>